<organism evidence="9 10">
    <name type="scientific">Mortierella isabellina</name>
    <name type="common">Filamentous fungus</name>
    <name type="synonym">Umbelopsis isabellina</name>
    <dbReference type="NCBI Taxonomy" id="91625"/>
    <lineage>
        <taxon>Eukaryota</taxon>
        <taxon>Fungi</taxon>
        <taxon>Fungi incertae sedis</taxon>
        <taxon>Mucoromycota</taxon>
        <taxon>Mucoromycotina</taxon>
        <taxon>Umbelopsidomycetes</taxon>
        <taxon>Umbelopsidales</taxon>
        <taxon>Umbelopsidaceae</taxon>
        <taxon>Umbelopsis</taxon>
    </lineage>
</organism>
<dbReference type="GO" id="GO:0032541">
    <property type="term" value="C:cortical endoplasmic reticulum"/>
    <property type="evidence" value="ECO:0007669"/>
    <property type="project" value="TreeGrafter"/>
</dbReference>
<dbReference type="PANTHER" id="PTHR12308:SF73">
    <property type="entry name" value="ANOCTAMIN"/>
    <property type="match status" value="1"/>
</dbReference>
<keyword evidence="4 6" id="KW-0472">Membrane</keyword>
<dbReference type="GO" id="GO:0005254">
    <property type="term" value="F:chloride channel activity"/>
    <property type="evidence" value="ECO:0007669"/>
    <property type="project" value="TreeGrafter"/>
</dbReference>
<feature type="transmembrane region" description="Helical" evidence="6">
    <location>
        <begin position="325"/>
        <end position="350"/>
    </location>
</feature>
<evidence type="ECO:0000256" key="4">
    <source>
        <dbReference type="ARBA" id="ARBA00023136"/>
    </source>
</evidence>
<feature type="domain" description="Anoctamin alpha-beta plait" evidence="8">
    <location>
        <begin position="35"/>
        <end position="177"/>
    </location>
</feature>
<gene>
    <name evidence="9" type="ORF">INT43_003961</name>
</gene>
<keyword evidence="10" id="KW-1185">Reference proteome</keyword>
<feature type="region of interest" description="Disordered" evidence="5">
    <location>
        <begin position="124"/>
        <end position="143"/>
    </location>
</feature>
<name>A0A8H7UFW8_MORIS</name>
<evidence type="ECO:0000313" key="9">
    <source>
        <dbReference type="EMBL" id="KAG2180172.1"/>
    </source>
</evidence>
<evidence type="ECO:0000256" key="2">
    <source>
        <dbReference type="ARBA" id="ARBA00022692"/>
    </source>
</evidence>
<dbReference type="InterPro" id="IPR007632">
    <property type="entry name" value="Anoctamin"/>
</dbReference>
<dbReference type="Pfam" id="PF04547">
    <property type="entry name" value="Anoctamin"/>
    <property type="match status" value="1"/>
</dbReference>
<comment type="subcellular location">
    <subcellularLocation>
        <location evidence="1">Membrane</location>
        <topology evidence="1">Multi-pass membrane protein</topology>
    </subcellularLocation>
</comment>
<comment type="caution">
    <text evidence="9">The sequence shown here is derived from an EMBL/GenBank/DDBJ whole genome shotgun (WGS) entry which is preliminary data.</text>
</comment>
<dbReference type="Pfam" id="PF20877">
    <property type="entry name" value="Anoctamin_N"/>
    <property type="match status" value="1"/>
</dbReference>
<evidence type="ECO:0000313" key="10">
    <source>
        <dbReference type="Proteomes" id="UP000654370"/>
    </source>
</evidence>
<feature type="transmembrane region" description="Helical" evidence="6">
    <location>
        <begin position="638"/>
        <end position="659"/>
    </location>
</feature>
<dbReference type="GO" id="GO:0016020">
    <property type="term" value="C:membrane"/>
    <property type="evidence" value="ECO:0007669"/>
    <property type="project" value="UniProtKB-SubCell"/>
</dbReference>
<dbReference type="InterPro" id="IPR049452">
    <property type="entry name" value="Anoctamin_TM"/>
</dbReference>
<feature type="transmembrane region" description="Helical" evidence="6">
    <location>
        <begin position="409"/>
        <end position="429"/>
    </location>
</feature>
<feature type="transmembrane region" description="Helical" evidence="6">
    <location>
        <begin position="601"/>
        <end position="626"/>
    </location>
</feature>
<dbReference type="OrthoDB" id="296386at2759"/>
<evidence type="ECO:0000256" key="1">
    <source>
        <dbReference type="ARBA" id="ARBA00004141"/>
    </source>
</evidence>
<evidence type="ECO:0000259" key="7">
    <source>
        <dbReference type="Pfam" id="PF04547"/>
    </source>
</evidence>
<feature type="transmembrane region" description="Helical" evidence="6">
    <location>
        <begin position="253"/>
        <end position="270"/>
    </location>
</feature>
<reference evidence="9" key="1">
    <citation type="submission" date="2020-12" db="EMBL/GenBank/DDBJ databases">
        <title>Metabolic potential, ecology and presence of endohyphal bacteria is reflected in genomic diversity of Mucoromycotina.</title>
        <authorList>
            <person name="Muszewska A."/>
            <person name="Okrasinska A."/>
            <person name="Steczkiewicz K."/>
            <person name="Drgas O."/>
            <person name="Orlowska M."/>
            <person name="Perlinska-Lenart U."/>
            <person name="Aleksandrzak-Piekarczyk T."/>
            <person name="Szatraj K."/>
            <person name="Zielenkiewicz U."/>
            <person name="Pilsyk S."/>
            <person name="Malc E."/>
            <person name="Mieczkowski P."/>
            <person name="Kruszewska J.S."/>
            <person name="Biernat P."/>
            <person name="Pawlowska J."/>
        </authorList>
    </citation>
    <scope>NUCLEOTIDE SEQUENCE</scope>
    <source>
        <strain evidence="9">WA0000067209</strain>
    </source>
</reference>
<proteinExistence type="predicted"/>
<feature type="transmembrane region" description="Helical" evidence="6">
    <location>
        <begin position="219"/>
        <end position="247"/>
    </location>
</feature>
<dbReference type="Proteomes" id="UP000654370">
    <property type="component" value="Unassembled WGS sequence"/>
</dbReference>
<feature type="domain" description="Anoctamin transmembrane" evidence="7">
    <location>
        <begin position="211"/>
        <end position="675"/>
    </location>
</feature>
<accession>A0A8H7UFW8</accession>
<keyword evidence="2 6" id="KW-0812">Transmembrane</keyword>
<dbReference type="PANTHER" id="PTHR12308">
    <property type="entry name" value="ANOCTAMIN"/>
    <property type="match status" value="1"/>
</dbReference>
<dbReference type="EMBL" id="JAEPQZ010000006">
    <property type="protein sequence ID" value="KAG2180172.1"/>
    <property type="molecule type" value="Genomic_DNA"/>
</dbReference>
<dbReference type="InterPro" id="IPR049456">
    <property type="entry name" value="Anoctamin_N_fung"/>
</dbReference>
<keyword evidence="3 6" id="KW-1133">Transmembrane helix</keyword>
<evidence type="ECO:0000256" key="5">
    <source>
        <dbReference type="SAM" id="MobiDB-lite"/>
    </source>
</evidence>
<evidence type="ECO:0000259" key="8">
    <source>
        <dbReference type="Pfam" id="PF20877"/>
    </source>
</evidence>
<dbReference type="AlphaFoldDB" id="A0A8H7UFW8"/>
<sequence length="739" mass="84812">MTESATQGLVDTGRFSHLFPTTSKQYAAGIPNSVVDYVIVFRYAKNPPKNTSREAYASQVSQDFESLGSKLASSGLLYQVKQGAEDNTLLILVHCPWSVLKKHLFRSRIHDFLIGVRVEDVDESGRRDSGHAESKTDENELPRHDLTEAERLRLVYDMITLPVNDGGANVSPDTDKFVDSIFALHNDELNKSWIQSWNKKWLIHETDLQLIRDHLGEKVAMYFAFLQNYTLALAVPAVMGVIAHFTLKNTFNIFYGIAMMIWSVVYLELWQRKERNLAVKWGVRNFSRHDKQHPGFTGDTVVRDAVTGEMVPYCAPWRLFMRRVLTLPGVAIAAAGLSVVVGFVFMVEVFLHEYYTGPFHQFLHYAPTIGYVLLIPTMSGFYTKWVKVLNDWENHKTEAGWEYSYTQKIFVANFLVGYLSLFITAYVYIPFGEHLLPYLDVFNIQHNHQKVGTERLKAQLMYFIITGQTVGFFTEMIVPRIKAFILPKVMTYFNKGKSDKKISDSNSTELDAKTLEAKDVMTEAENKFMQKVYDEVAMEEYNIYTDYVEMVIQFGYVSVFSTIWPLTALCCLINNMIEIRGDAIKVCKYTRRPTPRRAESIGPWLGNMQTLAWLSSITSASFAYLYRSTTDIHSPWTPIFTIMAIMANEHVFIVIQAIVRYAIQLVPTWADIVARQQEFKLKKTWLDRTANEEQFVAKDIGSKEEASNNELDMFWMEHQKPESELEAAKATIRSSFKSD</sequence>
<evidence type="ECO:0008006" key="11">
    <source>
        <dbReference type="Google" id="ProtNLM"/>
    </source>
</evidence>
<evidence type="ECO:0000256" key="3">
    <source>
        <dbReference type="ARBA" id="ARBA00022989"/>
    </source>
</evidence>
<feature type="transmembrane region" description="Helical" evidence="6">
    <location>
        <begin position="362"/>
        <end position="382"/>
    </location>
</feature>
<evidence type="ECO:0000256" key="6">
    <source>
        <dbReference type="SAM" id="Phobius"/>
    </source>
</evidence>
<protein>
    <recommendedName>
        <fullName evidence="11">DUF590-domain-containing protein</fullName>
    </recommendedName>
</protein>